<comment type="subunit">
    <text evidence="13">Homodimer.</text>
</comment>
<comment type="catalytic activity">
    <reaction evidence="11">
        <text>dITP + H2O = dIMP + diphosphate + H(+)</text>
        <dbReference type="Rhea" id="RHEA:28342"/>
        <dbReference type="ChEBI" id="CHEBI:15377"/>
        <dbReference type="ChEBI" id="CHEBI:15378"/>
        <dbReference type="ChEBI" id="CHEBI:33019"/>
        <dbReference type="ChEBI" id="CHEBI:61194"/>
        <dbReference type="ChEBI" id="CHEBI:61382"/>
        <dbReference type="EC" id="3.6.1.66"/>
    </reaction>
    <physiologicalReaction direction="left-to-right" evidence="11">
        <dbReference type="Rhea" id="RHEA:28343"/>
    </physiologicalReaction>
</comment>
<comment type="catalytic activity">
    <reaction evidence="13">
        <text>XTP + H2O = XMP + diphosphate + H(+)</text>
        <dbReference type="Rhea" id="RHEA:28610"/>
        <dbReference type="ChEBI" id="CHEBI:15377"/>
        <dbReference type="ChEBI" id="CHEBI:15378"/>
        <dbReference type="ChEBI" id="CHEBI:33019"/>
        <dbReference type="ChEBI" id="CHEBI:57464"/>
        <dbReference type="ChEBI" id="CHEBI:61314"/>
        <dbReference type="EC" id="3.6.1.66"/>
    </reaction>
</comment>
<evidence type="ECO:0000313" key="16">
    <source>
        <dbReference type="Proteomes" id="UP000593567"/>
    </source>
</evidence>
<keyword evidence="13" id="KW-0464">Manganese</keyword>
<keyword evidence="3 13" id="KW-0963">Cytoplasm</keyword>
<evidence type="ECO:0000256" key="12">
    <source>
        <dbReference type="ARBA" id="ARBA00093271"/>
    </source>
</evidence>
<evidence type="ECO:0000256" key="1">
    <source>
        <dbReference type="ARBA" id="ARBA00004496"/>
    </source>
</evidence>
<comment type="catalytic activity">
    <reaction evidence="12">
        <text>N(6)-hydroxy-dATP + H2O = N(6)-hydroxy-dAMP + diphosphate + H(+)</text>
        <dbReference type="Rhea" id="RHEA:83971"/>
        <dbReference type="ChEBI" id="CHEBI:15377"/>
        <dbReference type="ChEBI" id="CHEBI:15378"/>
        <dbReference type="ChEBI" id="CHEBI:33019"/>
        <dbReference type="ChEBI" id="CHEBI:233529"/>
        <dbReference type="ChEBI" id="CHEBI:233530"/>
    </reaction>
    <physiologicalReaction direction="left-to-right" evidence="12">
        <dbReference type="Rhea" id="RHEA:83972"/>
    </physiologicalReaction>
</comment>
<evidence type="ECO:0000256" key="14">
    <source>
        <dbReference type="RuleBase" id="RU003781"/>
    </source>
</evidence>
<evidence type="ECO:0000256" key="5">
    <source>
        <dbReference type="ARBA" id="ARBA00022741"/>
    </source>
</evidence>
<comment type="catalytic activity">
    <reaction evidence="10">
        <text>ITP + H2O = IMP + diphosphate + H(+)</text>
        <dbReference type="Rhea" id="RHEA:29399"/>
        <dbReference type="ChEBI" id="CHEBI:15377"/>
        <dbReference type="ChEBI" id="CHEBI:15378"/>
        <dbReference type="ChEBI" id="CHEBI:33019"/>
        <dbReference type="ChEBI" id="CHEBI:58053"/>
        <dbReference type="ChEBI" id="CHEBI:61402"/>
        <dbReference type="EC" id="3.6.1.66"/>
    </reaction>
    <physiologicalReaction direction="left-to-right" evidence="10">
        <dbReference type="Rhea" id="RHEA:29400"/>
    </physiologicalReaction>
</comment>
<evidence type="ECO:0000256" key="11">
    <source>
        <dbReference type="ARBA" id="ARBA00093255"/>
    </source>
</evidence>
<dbReference type="OrthoDB" id="6288734at2759"/>
<evidence type="ECO:0000256" key="13">
    <source>
        <dbReference type="HAMAP-Rule" id="MF_03148"/>
    </source>
</evidence>
<accession>A0A7J7J3A6</accession>
<dbReference type="GO" id="GO:0046872">
    <property type="term" value="F:metal ion binding"/>
    <property type="evidence" value="ECO:0007669"/>
    <property type="project" value="UniProtKB-KW"/>
</dbReference>
<proteinExistence type="inferred from homology"/>
<dbReference type="Pfam" id="PF01725">
    <property type="entry name" value="Ham1p_like"/>
    <property type="match status" value="1"/>
</dbReference>
<reference evidence="15" key="1">
    <citation type="submission" date="2020-06" db="EMBL/GenBank/DDBJ databases">
        <title>Draft genome of Bugula neritina, a colonial animal packing powerful symbionts and potential medicines.</title>
        <authorList>
            <person name="Rayko M."/>
        </authorList>
    </citation>
    <scope>NUCLEOTIDE SEQUENCE [LARGE SCALE GENOMIC DNA]</scope>
    <source>
        <strain evidence="15">Kwan_BN1</strain>
    </source>
</reference>
<keyword evidence="16" id="KW-1185">Reference proteome</keyword>
<evidence type="ECO:0000256" key="4">
    <source>
        <dbReference type="ARBA" id="ARBA00022723"/>
    </source>
</evidence>
<dbReference type="GO" id="GO:0005737">
    <property type="term" value="C:cytoplasm"/>
    <property type="evidence" value="ECO:0007669"/>
    <property type="project" value="UniProtKB-SubCell"/>
</dbReference>
<feature type="binding site" evidence="13">
    <location>
        <position position="65"/>
    </location>
    <ligand>
        <name>Mg(2+)</name>
        <dbReference type="ChEBI" id="CHEBI:18420"/>
    </ligand>
</feature>
<evidence type="ECO:0000256" key="6">
    <source>
        <dbReference type="ARBA" id="ARBA00022801"/>
    </source>
</evidence>
<dbReference type="EC" id="3.6.1.66" evidence="13"/>
<evidence type="ECO:0000313" key="15">
    <source>
        <dbReference type="EMBL" id="KAF6020164.1"/>
    </source>
</evidence>
<keyword evidence="5 13" id="KW-0547">Nucleotide-binding</keyword>
<feature type="binding site" evidence="13">
    <location>
        <begin position="9"/>
        <end position="14"/>
    </location>
    <ligand>
        <name>ITP</name>
        <dbReference type="ChEBI" id="CHEBI:61402"/>
    </ligand>
</feature>
<dbReference type="GO" id="GO:0036220">
    <property type="term" value="F:ITP diphosphatase activity"/>
    <property type="evidence" value="ECO:0007669"/>
    <property type="project" value="UniProtKB-UniRule"/>
</dbReference>
<sequence>MSRVITFVTGNKNKLEEVASILGSSVNFVNKKLDLPEYQGEPEQIVRQKCEEAARIVQGPVLIEDTCLCFNALGGMPGPYIKWFLEKIGPEGLYTMLHGFEDKSAYAMCTFGYSEGPGKDISVFCGKCPGEIVSPRGSTKFGWDPCFQPDDFNETFAEMQPSVKNSISHRARALDKLKSFFTS</sequence>
<evidence type="ECO:0000256" key="10">
    <source>
        <dbReference type="ARBA" id="ARBA00093218"/>
    </source>
</evidence>
<dbReference type="GO" id="GO:0036222">
    <property type="term" value="F:XTP diphosphatase activity"/>
    <property type="evidence" value="ECO:0007669"/>
    <property type="project" value="UniProtKB-UniRule"/>
</dbReference>
<dbReference type="FunFam" id="3.90.950.10:FF:000003">
    <property type="entry name" value="Inosine triphosphate pyrophosphatase"/>
    <property type="match status" value="1"/>
</dbReference>
<dbReference type="GO" id="GO:0000166">
    <property type="term" value="F:nucleotide binding"/>
    <property type="evidence" value="ECO:0007669"/>
    <property type="project" value="UniProtKB-KW"/>
</dbReference>
<dbReference type="InterPro" id="IPR027502">
    <property type="entry name" value="ITPase"/>
</dbReference>
<feature type="binding site" evidence="13">
    <location>
        <begin position="65"/>
        <end position="66"/>
    </location>
    <ligand>
        <name>ITP</name>
        <dbReference type="ChEBI" id="CHEBI:61402"/>
    </ligand>
</feature>
<dbReference type="NCBIfam" id="TIGR00042">
    <property type="entry name" value="RdgB/HAM1 family non-canonical purine NTP pyrophosphatase"/>
    <property type="match status" value="1"/>
</dbReference>
<feature type="binding site" evidence="13">
    <location>
        <begin position="141"/>
        <end position="144"/>
    </location>
    <ligand>
        <name>ITP</name>
        <dbReference type="ChEBI" id="CHEBI:61402"/>
    </ligand>
</feature>
<comment type="function">
    <text evidence="13">Pyrophosphatase that hydrolyzes non-canonical purine nucleotides such as inosine triphosphate (ITP), deoxyinosine triphosphate (dITP) or xanthosine 5'-triphosphate (XTP) to their respective monophosphate derivatives. The enzyme does not distinguish between the deoxy- and ribose forms. Probably excludes non-canonical purines from RNA and DNA precursor pools, thus preventing their incorporation into RNA and DNA and avoiding chromosomal lesions.</text>
</comment>
<comment type="similarity">
    <text evidence="2 13 14">Belongs to the HAM1 NTPase family.</text>
</comment>
<evidence type="ECO:0000256" key="7">
    <source>
        <dbReference type="ARBA" id="ARBA00022842"/>
    </source>
</evidence>
<keyword evidence="8 13" id="KW-0546">Nucleotide metabolism</keyword>
<protein>
    <recommendedName>
        <fullName evidence="13">Inosine triphosphate pyrophosphatase</fullName>
        <shortName evidence="13">ITPase</shortName>
        <shortName evidence="13">Inosine triphosphatase</shortName>
        <ecNumber evidence="13">3.6.1.66</ecNumber>
    </recommendedName>
    <alternativeName>
        <fullName evidence="13">Non-canonical purine NTP pyrophosphatase</fullName>
    </alternativeName>
    <alternativeName>
        <fullName evidence="13">Non-standard purine NTP pyrophosphatase</fullName>
    </alternativeName>
    <alternativeName>
        <fullName evidence="13">Nucleoside-triphosphate diphosphatase</fullName>
    </alternativeName>
    <alternativeName>
        <fullName evidence="13">Nucleoside-triphosphate pyrophosphatase</fullName>
        <shortName evidence="13">NTPase</shortName>
    </alternativeName>
    <alternativeName>
        <fullName evidence="13">XTP/dITP diphosphatase</fullName>
    </alternativeName>
</protein>
<evidence type="ECO:0000256" key="9">
    <source>
        <dbReference type="ARBA" id="ARBA00054940"/>
    </source>
</evidence>
<dbReference type="EMBL" id="VXIV02003191">
    <property type="protein sequence ID" value="KAF6020164.1"/>
    <property type="molecule type" value="Genomic_DNA"/>
</dbReference>
<feature type="binding site" evidence="13">
    <location>
        <begin position="169"/>
        <end position="170"/>
    </location>
    <ligand>
        <name>ITP</name>
        <dbReference type="ChEBI" id="CHEBI:61402"/>
    </ligand>
</feature>
<keyword evidence="4 13" id="KW-0479">Metal-binding</keyword>
<comment type="function">
    <text evidence="9">Pyrophosphatase that hydrolyzes the non-canonical purine nucleotides inosine triphosphate (ITP), deoxyinosine triphosphate (dITP) as well as 2'-deoxy-N-6-hydroxylaminopurine triphosphate (dHAPTP) and xanthosine 5'-triphosphate (XTP) to their respective monophosphate derivatives. The enzyme does not distinguish between the deoxy- and ribose forms. Probably excludes non-canonical purines from RNA and DNA precursor pools, thus preventing their incorporation into RNA and DNA and avoiding chromosomal lesions.</text>
</comment>
<dbReference type="PANTHER" id="PTHR11067">
    <property type="entry name" value="INOSINE TRIPHOSPHATE PYROPHOSPHATASE/HAM1 PROTEIN"/>
    <property type="match status" value="1"/>
</dbReference>
<dbReference type="CDD" id="cd00515">
    <property type="entry name" value="HAM1"/>
    <property type="match status" value="1"/>
</dbReference>
<dbReference type="AlphaFoldDB" id="A0A7J7J3A6"/>
<dbReference type="InterPro" id="IPR002637">
    <property type="entry name" value="RdgB/HAM1"/>
</dbReference>
<dbReference type="Gene3D" id="3.90.950.10">
    <property type="match status" value="1"/>
</dbReference>
<dbReference type="Proteomes" id="UP000593567">
    <property type="component" value="Unassembled WGS sequence"/>
</dbReference>
<evidence type="ECO:0000256" key="3">
    <source>
        <dbReference type="ARBA" id="ARBA00022490"/>
    </source>
</evidence>
<dbReference type="PANTHER" id="PTHR11067:SF9">
    <property type="entry name" value="INOSINE TRIPHOSPHATE PYROPHOSPHATASE"/>
    <property type="match status" value="1"/>
</dbReference>
<dbReference type="GO" id="GO:0035870">
    <property type="term" value="F:dITP diphosphatase activity"/>
    <property type="evidence" value="ECO:0007669"/>
    <property type="project" value="UniProtKB-UniRule"/>
</dbReference>
<comment type="subcellular location">
    <subcellularLocation>
        <location evidence="1 13">Cytoplasm</location>
    </subcellularLocation>
</comment>
<dbReference type="GO" id="GO:0009204">
    <property type="term" value="P:deoxyribonucleoside triphosphate catabolic process"/>
    <property type="evidence" value="ECO:0007669"/>
    <property type="project" value="UniProtKB-UniRule"/>
</dbReference>
<organism evidence="15 16">
    <name type="scientific">Bugula neritina</name>
    <name type="common">Brown bryozoan</name>
    <name type="synonym">Sertularia neritina</name>
    <dbReference type="NCBI Taxonomy" id="10212"/>
    <lineage>
        <taxon>Eukaryota</taxon>
        <taxon>Metazoa</taxon>
        <taxon>Spiralia</taxon>
        <taxon>Lophotrochozoa</taxon>
        <taxon>Bryozoa</taxon>
        <taxon>Gymnolaemata</taxon>
        <taxon>Cheilostomatida</taxon>
        <taxon>Flustrina</taxon>
        <taxon>Buguloidea</taxon>
        <taxon>Bugulidae</taxon>
        <taxon>Bugula</taxon>
    </lineage>
</organism>
<feature type="binding site" evidence="13">
    <location>
        <position position="49"/>
    </location>
    <ligand>
        <name>ITP</name>
        <dbReference type="ChEBI" id="CHEBI:61402"/>
    </ligand>
</feature>
<name>A0A7J7J3A6_BUGNE</name>
<dbReference type="HAMAP" id="MF_03148">
    <property type="entry name" value="HAM1_NTPase"/>
    <property type="match status" value="1"/>
</dbReference>
<dbReference type="InterPro" id="IPR029001">
    <property type="entry name" value="ITPase-like_fam"/>
</dbReference>
<dbReference type="SUPFAM" id="SSF52972">
    <property type="entry name" value="ITPase-like"/>
    <property type="match status" value="1"/>
</dbReference>
<gene>
    <name evidence="15" type="ORF">EB796_021537</name>
</gene>
<keyword evidence="7 13" id="KW-0460">Magnesium</keyword>
<dbReference type="GO" id="GO:0009117">
    <property type="term" value="P:nucleotide metabolic process"/>
    <property type="evidence" value="ECO:0007669"/>
    <property type="project" value="UniProtKB-KW"/>
</dbReference>
<keyword evidence="6 13" id="KW-0378">Hydrolase</keyword>
<evidence type="ECO:0000256" key="2">
    <source>
        <dbReference type="ARBA" id="ARBA00008023"/>
    </source>
</evidence>
<feature type="binding site" evidence="13">
    <location>
        <position position="164"/>
    </location>
    <ligand>
        <name>ITP</name>
        <dbReference type="ChEBI" id="CHEBI:61402"/>
    </ligand>
</feature>
<comment type="cofactor">
    <cofactor evidence="13">
        <name>Mg(2+)</name>
        <dbReference type="ChEBI" id="CHEBI:18420"/>
    </cofactor>
    <cofactor evidence="13">
        <name>Mn(2+)</name>
        <dbReference type="ChEBI" id="CHEBI:29035"/>
    </cofactor>
    <text evidence="13">Binds 1 divalent metal cation per subunit; can use either Mg(2+) or Mn(2+).</text>
</comment>
<evidence type="ECO:0000256" key="8">
    <source>
        <dbReference type="ARBA" id="ARBA00023080"/>
    </source>
</evidence>
<feature type="binding site" evidence="13">
    <location>
        <position position="37"/>
    </location>
    <ligand>
        <name>Mg(2+)</name>
        <dbReference type="ChEBI" id="CHEBI:18420"/>
    </ligand>
</feature>
<comment type="caution">
    <text evidence="15">The sequence shown here is derived from an EMBL/GenBank/DDBJ whole genome shotgun (WGS) entry which is preliminary data.</text>
</comment>